<evidence type="ECO:0000256" key="1">
    <source>
        <dbReference type="SAM" id="Coils"/>
    </source>
</evidence>
<reference evidence="4" key="1">
    <citation type="submission" date="2017-03" db="EMBL/GenBank/DDBJ databases">
        <title>Draft genome sequence of Moraxella equi CCUG 4950T type strain.</title>
        <authorList>
            <person name="Salva-Serra F."/>
            <person name="Engstrom-Jakobsson H."/>
            <person name="Thorell K."/>
            <person name="Jaen-Luchoro D."/>
            <person name="Gonzales-Siles L."/>
            <person name="Karlsson R."/>
            <person name="Yazdan S."/>
            <person name="Boulund F."/>
            <person name="Johnning A."/>
            <person name="Engstrand L."/>
            <person name="Kristiansson E."/>
            <person name="Moore E."/>
        </authorList>
    </citation>
    <scope>NUCLEOTIDE SEQUENCE [LARGE SCALE GENOMIC DNA]</scope>
    <source>
        <strain evidence="4">CCUG 4441</strain>
    </source>
</reference>
<comment type="caution">
    <text evidence="3">The sequence shown here is derived from an EMBL/GenBank/DDBJ whole genome shotgun (WGS) entry which is preliminary data.</text>
</comment>
<dbReference type="RefSeq" id="WP_062498918.1">
    <property type="nucleotide sequence ID" value="NZ_MXAN01000054.1"/>
</dbReference>
<feature type="transmembrane region" description="Helical" evidence="2">
    <location>
        <begin position="246"/>
        <end position="264"/>
    </location>
</feature>
<keyword evidence="2" id="KW-0812">Transmembrane</keyword>
<dbReference type="EMBL" id="MXAN01000054">
    <property type="protein sequence ID" value="OPH36022.1"/>
    <property type="molecule type" value="Genomic_DNA"/>
</dbReference>
<keyword evidence="1" id="KW-0175">Coiled coil</keyword>
<keyword evidence="2" id="KW-1133">Transmembrane helix</keyword>
<dbReference type="AlphaFoldDB" id="A0A1V4GTR6"/>
<dbReference type="Proteomes" id="UP000191025">
    <property type="component" value="Unassembled WGS sequence"/>
</dbReference>
<organism evidence="3 4">
    <name type="scientific">Moraxella lacunata</name>
    <dbReference type="NCBI Taxonomy" id="477"/>
    <lineage>
        <taxon>Bacteria</taxon>
        <taxon>Pseudomonadati</taxon>
        <taxon>Pseudomonadota</taxon>
        <taxon>Gammaproteobacteria</taxon>
        <taxon>Moraxellales</taxon>
        <taxon>Moraxellaceae</taxon>
        <taxon>Moraxella</taxon>
    </lineage>
</organism>
<protein>
    <submittedName>
        <fullName evidence="3">Uncharacterized protein</fullName>
    </submittedName>
</protein>
<keyword evidence="2" id="KW-0472">Membrane</keyword>
<feature type="transmembrane region" description="Helical" evidence="2">
    <location>
        <begin position="276"/>
        <end position="297"/>
    </location>
</feature>
<evidence type="ECO:0000256" key="2">
    <source>
        <dbReference type="SAM" id="Phobius"/>
    </source>
</evidence>
<evidence type="ECO:0000313" key="3">
    <source>
        <dbReference type="EMBL" id="OPH36022.1"/>
    </source>
</evidence>
<evidence type="ECO:0000313" key="4">
    <source>
        <dbReference type="Proteomes" id="UP000191025"/>
    </source>
</evidence>
<feature type="coiled-coil region" evidence="1">
    <location>
        <begin position="192"/>
        <end position="219"/>
    </location>
</feature>
<accession>A0A1V4GTR6</accession>
<proteinExistence type="predicted"/>
<name>A0A1V4GTR6_MORLA</name>
<sequence>MDFRYTSDEFEQIKPFLKDLFNQCKDDGNFNKYKNILSAFIDVLNFSNEFLKDIDDYINTKEVVYCVSQRYISLQTKLAKLQTLIDDDVFGETNRIEKLKHDIIGDFFIINYECLYWYIFYKYENINHSAYNKCKSIVQIFEQNISVFEQGVAFDFVKIATNTPKFAYDKYMQHNGDISQKLSNLGGFINEIENNNLKCENLKSEIKNIENSLQNQRQEFNFIGLSNAFQKMKDDKSKELIKEKRFNCFLMTIIMISLILKIVWSLKQVGLGELNLNILIIVITSFIVFIGILLYFFRISLYNIKAIQSQILQLDLRLSLCQFIHNYATDSKEMRENMKESLERFESVIFAPIVATDDKIPTTLDGMDQLGKLIDMVKKP</sequence>
<gene>
    <name evidence="3" type="ORF">B5J94_08035</name>
</gene>